<keyword evidence="10" id="KW-1185">Reference proteome</keyword>
<dbReference type="CDD" id="cd07723">
    <property type="entry name" value="hydroxyacylglutathione_hydrolase_MBL-fold"/>
    <property type="match status" value="1"/>
</dbReference>
<keyword evidence="6 7" id="KW-0862">Zinc</keyword>
<dbReference type="Pfam" id="PF16123">
    <property type="entry name" value="HAGH_C"/>
    <property type="match status" value="1"/>
</dbReference>
<keyword evidence="4 7" id="KW-0479">Metal-binding</keyword>
<evidence type="ECO:0000256" key="5">
    <source>
        <dbReference type="ARBA" id="ARBA00022801"/>
    </source>
</evidence>
<dbReference type="NCBIfam" id="TIGR03413">
    <property type="entry name" value="GSH_gloB"/>
    <property type="match status" value="1"/>
</dbReference>
<evidence type="ECO:0000256" key="6">
    <source>
        <dbReference type="ARBA" id="ARBA00022833"/>
    </source>
</evidence>
<dbReference type="HAMAP" id="MF_01374">
    <property type="entry name" value="Glyoxalase_2"/>
    <property type="match status" value="1"/>
</dbReference>
<dbReference type="AlphaFoldDB" id="A0A3S0PL38"/>
<dbReference type="Gene3D" id="3.60.15.10">
    <property type="entry name" value="Ribonuclease Z/Hydroxyacylglutathione hydrolase-like"/>
    <property type="match status" value="1"/>
</dbReference>
<evidence type="ECO:0000256" key="7">
    <source>
        <dbReference type="HAMAP-Rule" id="MF_01374"/>
    </source>
</evidence>
<protein>
    <recommendedName>
        <fullName evidence="7">Hydroxyacylglutathione hydrolase</fullName>
        <ecNumber evidence="7">3.1.2.6</ecNumber>
    </recommendedName>
    <alternativeName>
        <fullName evidence="7">Glyoxalase II</fullName>
        <shortName evidence="7">Glx II</shortName>
    </alternativeName>
</protein>
<feature type="binding site" evidence="7">
    <location>
        <position position="57"/>
    </location>
    <ligand>
        <name>Zn(2+)</name>
        <dbReference type="ChEBI" id="CHEBI:29105"/>
        <label>2</label>
    </ligand>
</feature>
<comment type="function">
    <text evidence="7">Thiolesterase that catalyzes the hydrolysis of S-D-lactoyl-glutathione to form glutathione and D-lactic acid.</text>
</comment>
<evidence type="ECO:0000256" key="2">
    <source>
        <dbReference type="ARBA" id="ARBA00004963"/>
    </source>
</evidence>
<gene>
    <name evidence="7 9" type="primary">gloB</name>
    <name evidence="9" type="ORF">EKH80_00370</name>
</gene>
<dbReference type="InterPro" id="IPR001279">
    <property type="entry name" value="Metallo-B-lactamas"/>
</dbReference>
<feature type="binding site" evidence="7">
    <location>
        <position position="128"/>
    </location>
    <ligand>
        <name>Zn(2+)</name>
        <dbReference type="ChEBI" id="CHEBI:29105"/>
        <label>2</label>
    </ligand>
</feature>
<name>A0A3S0PL38_9GAMM</name>
<dbReference type="EMBL" id="RYYV01000001">
    <property type="protein sequence ID" value="RUL79698.1"/>
    <property type="molecule type" value="Genomic_DNA"/>
</dbReference>
<dbReference type="PANTHER" id="PTHR43705">
    <property type="entry name" value="HYDROXYACYLGLUTATHIONE HYDROLASE"/>
    <property type="match status" value="1"/>
</dbReference>
<dbReference type="PANTHER" id="PTHR43705:SF1">
    <property type="entry name" value="HYDROXYACYLGLUTATHIONE HYDROLASE GLOB"/>
    <property type="match status" value="1"/>
</dbReference>
<proteinExistence type="inferred from homology"/>
<sequence>MHVVPLPALADNYIWLLHDDSGHAIVVDPGEAGPVEDALHARKLKLRAILLTHHHNDHIGGAGALRKAHEVPVYAPEDDRISIATHRVRDGDALALTQPFARFQVMAVPGHTISHIVYAGTGVLLCGDTLFSLGCGRLFEGTPAQMFSSLQRIAALPDNLLVCCGHEYTAANGRFAQTVEPDNAALKQRLDEVAKLRAQQQPSVPATLSSELACNPFLRVNSESVIDWCRRHGAANEPVARFAALRSAKDVFQA</sequence>
<dbReference type="InterPro" id="IPR035680">
    <property type="entry name" value="Clx_II_MBL"/>
</dbReference>
<dbReference type="RefSeq" id="WP_126682751.1">
    <property type="nucleotide sequence ID" value="NZ_RYYV01000001.1"/>
</dbReference>
<comment type="catalytic activity">
    <reaction evidence="1 7">
        <text>an S-(2-hydroxyacyl)glutathione + H2O = a 2-hydroxy carboxylate + glutathione + H(+)</text>
        <dbReference type="Rhea" id="RHEA:21864"/>
        <dbReference type="ChEBI" id="CHEBI:15377"/>
        <dbReference type="ChEBI" id="CHEBI:15378"/>
        <dbReference type="ChEBI" id="CHEBI:57925"/>
        <dbReference type="ChEBI" id="CHEBI:58896"/>
        <dbReference type="ChEBI" id="CHEBI:71261"/>
        <dbReference type="EC" id="3.1.2.6"/>
    </reaction>
</comment>
<dbReference type="UniPathway" id="UPA00619">
    <property type="reaction ID" value="UER00676"/>
</dbReference>
<evidence type="ECO:0000313" key="9">
    <source>
        <dbReference type="EMBL" id="RUL79698.1"/>
    </source>
</evidence>
<reference evidence="9 10" key="1">
    <citation type="submission" date="2018-12" db="EMBL/GenBank/DDBJ databases">
        <title>Dyella dinghuensis sp. nov. DHOA06 and Dyella choica sp. nov. 4M-K27, isolated from forest soil.</title>
        <authorList>
            <person name="Qiu L.-H."/>
            <person name="Gao Z.-H."/>
        </authorList>
    </citation>
    <scope>NUCLEOTIDE SEQUENCE [LARGE SCALE GENOMIC DNA]</scope>
    <source>
        <strain evidence="9 10">4M-K27</strain>
    </source>
</reference>
<evidence type="ECO:0000256" key="4">
    <source>
        <dbReference type="ARBA" id="ARBA00022723"/>
    </source>
</evidence>
<dbReference type="SMART" id="SM00849">
    <property type="entry name" value="Lactamase_B"/>
    <property type="match status" value="1"/>
</dbReference>
<keyword evidence="5 7" id="KW-0378">Hydrolase</keyword>
<organism evidence="9 10">
    <name type="scientific">Dyella choica</name>
    <dbReference type="NCBI Taxonomy" id="1927959"/>
    <lineage>
        <taxon>Bacteria</taxon>
        <taxon>Pseudomonadati</taxon>
        <taxon>Pseudomonadota</taxon>
        <taxon>Gammaproteobacteria</taxon>
        <taxon>Lysobacterales</taxon>
        <taxon>Rhodanobacteraceae</taxon>
        <taxon>Dyella</taxon>
    </lineage>
</organism>
<dbReference type="GO" id="GO:0046872">
    <property type="term" value="F:metal ion binding"/>
    <property type="evidence" value="ECO:0007669"/>
    <property type="project" value="UniProtKB-KW"/>
</dbReference>
<dbReference type="InterPro" id="IPR017782">
    <property type="entry name" value="Hydroxyacylglutathione_Hdrlase"/>
</dbReference>
<dbReference type="InterPro" id="IPR050110">
    <property type="entry name" value="Glyoxalase_II_hydrolase"/>
</dbReference>
<comment type="cofactor">
    <cofactor evidence="7">
        <name>Zn(2+)</name>
        <dbReference type="ChEBI" id="CHEBI:29105"/>
    </cofactor>
    <text evidence="7">Binds 2 Zn(2+) ions per subunit.</text>
</comment>
<evidence type="ECO:0000259" key="8">
    <source>
        <dbReference type="SMART" id="SM00849"/>
    </source>
</evidence>
<dbReference type="GO" id="GO:0019243">
    <property type="term" value="P:methylglyoxal catabolic process to D-lactate via S-lactoyl-glutathione"/>
    <property type="evidence" value="ECO:0007669"/>
    <property type="project" value="UniProtKB-UniRule"/>
</dbReference>
<feature type="binding site" evidence="7">
    <location>
        <position position="111"/>
    </location>
    <ligand>
        <name>Zn(2+)</name>
        <dbReference type="ChEBI" id="CHEBI:29105"/>
        <label>1</label>
    </ligand>
</feature>
<evidence type="ECO:0000313" key="10">
    <source>
        <dbReference type="Proteomes" id="UP000274358"/>
    </source>
</evidence>
<comment type="pathway">
    <text evidence="2 7">Secondary metabolite metabolism; methylglyoxal degradation; (R)-lactate from methylglyoxal: step 2/2.</text>
</comment>
<comment type="subunit">
    <text evidence="7">Monomer.</text>
</comment>
<feature type="binding site" evidence="7">
    <location>
        <position position="128"/>
    </location>
    <ligand>
        <name>Zn(2+)</name>
        <dbReference type="ChEBI" id="CHEBI:29105"/>
        <label>1</label>
    </ligand>
</feature>
<feature type="binding site" evidence="7">
    <location>
        <position position="58"/>
    </location>
    <ligand>
        <name>Zn(2+)</name>
        <dbReference type="ChEBI" id="CHEBI:29105"/>
        <label>2</label>
    </ligand>
</feature>
<dbReference type="SUPFAM" id="SSF56281">
    <property type="entry name" value="Metallo-hydrolase/oxidoreductase"/>
    <property type="match status" value="1"/>
</dbReference>
<dbReference type="GO" id="GO:0004416">
    <property type="term" value="F:hydroxyacylglutathione hydrolase activity"/>
    <property type="evidence" value="ECO:0007669"/>
    <property type="project" value="UniProtKB-UniRule"/>
</dbReference>
<comment type="similarity">
    <text evidence="3 7">Belongs to the metallo-beta-lactamase superfamily. Glyoxalase II family.</text>
</comment>
<evidence type="ECO:0000256" key="1">
    <source>
        <dbReference type="ARBA" id="ARBA00001623"/>
    </source>
</evidence>
<feature type="binding site" evidence="7">
    <location>
        <position position="55"/>
    </location>
    <ligand>
        <name>Zn(2+)</name>
        <dbReference type="ChEBI" id="CHEBI:29105"/>
        <label>1</label>
    </ligand>
</feature>
<dbReference type="InterPro" id="IPR036866">
    <property type="entry name" value="RibonucZ/Hydroxyglut_hydro"/>
</dbReference>
<feature type="binding site" evidence="7">
    <location>
        <position position="166"/>
    </location>
    <ligand>
        <name>Zn(2+)</name>
        <dbReference type="ChEBI" id="CHEBI:29105"/>
        <label>2</label>
    </ligand>
</feature>
<comment type="caution">
    <text evidence="9">The sequence shown here is derived from an EMBL/GenBank/DDBJ whole genome shotgun (WGS) entry which is preliminary data.</text>
</comment>
<dbReference type="EC" id="3.1.2.6" evidence="7"/>
<dbReference type="Pfam" id="PF00753">
    <property type="entry name" value="Lactamase_B"/>
    <property type="match status" value="1"/>
</dbReference>
<feature type="domain" description="Metallo-beta-lactamase" evidence="8">
    <location>
        <begin position="11"/>
        <end position="166"/>
    </location>
</feature>
<feature type="binding site" evidence="7">
    <location>
        <position position="53"/>
    </location>
    <ligand>
        <name>Zn(2+)</name>
        <dbReference type="ChEBI" id="CHEBI:29105"/>
        <label>1</label>
    </ligand>
</feature>
<dbReference type="PIRSF" id="PIRSF005457">
    <property type="entry name" value="Glx"/>
    <property type="match status" value="1"/>
</dbReference>
<accession>A0A3S0PL38</accession>
<dbReference type="InterPro" id="IPR032282">
    <property type="entry name" value="HAGH_C"/>
</dbReference>
<evidence type="ECO:0000256" key="3">
    <source>
        <dbReference type="ARBA" id="ARBA00006759"/>
    </source>
</evidence>
<dbReference type="OrthoDB" id="9802248at2"/>
<dbReference type="Proteomes" id="UP000274358">
    <property type="component" value="Unassembled WGS sequence"/>
</dbReference>